<sequence length="451" mass="49254">MKVKRFVVPSMQVGLKQVADALGPGAVILSNKKLAQGLEIVAGVDEADLAEYEAQRGPEPDPDAIIKAKPQSESGGGQSKLDQNTLQELLQAMAPKNRAAFGQPETPVERPEPMEPTPRARPAPIPEPTPQPVEAREASSPRAEQPAGFDRQQERELMSVMREEIDSLRRLLQRQTDFLNEPPMPRQSPQLERLEARFQALGLSGSVQRSLLRHFDPETPLDTNWRRLLGRLAAGLSVPMFDPLAQGGMIALCGPTGAGKTTTLAKMAARYVKEQGPEGVTIVSTDYFQLGAQDSLALVARILGVEFVGVKEGQSLSRVLDGLGSRSLVLIDTSGSREAMRQWKKDVADTDLDRRLQTVMVVPATAHSDSLKQFVQAFPGRHIAGAIITKLDEAPCFGSIFDCVLRHRWSLWFSTDGQNIPKDIHRCDPAGLVKRLARGLSQTHPKLAVAS</sequence>
<evidence type="ECO:0000259" key="15">
    <source>
        <dbReference type="SMART" id="SM00382"/>
    </source>
</evidence>
<protein>
    <recommendedName>
        <fullName evidence="3 13">Flagellar biosynthesis protein FlhF</fullName>
    </recommendedName>
</protein>
<dbReference type="InterPro" id="IPR020006">
    <property type="entry name" value="FlhF"/>
</dbReference>
<dbReference type="PANTHER" id="PTHR43134">
    <property type="entry name" value="SIGNAL RECOGNITION PARTICLE RECEPTOR SUBUNIT ALPHA"/>
    <property type="match status" value="1"/>
</dbReference>
<dbReference type="InterPro" id="IPR027417">
    <property type="entry name" value="P-loop_NTPase"/>
</dbReference>
<keyword evidence="9" id="KW-0342">GTP-binding</keyword>
<dbReference type="GO" id="GO:0006614">
    <property type="term" value="P:SRP-dependent cotranslational protein targeting to membrane"/>
    <property type="evidence" value="ECO:0007669"/>
    <property type="project" value="UniProtKB-UniRule"/>
</dbReference>
<dbReference type="GO" id="GO:0005886">
    <property type="term" value="C:plasma membrane"/>
    <property type="evidence" value="ECO:0007669"/>
    <property type="project" value="UniProtKB-SubCell"/>
</dbReference>
<keyword evidence="7" id="KW-1005">Bacterial flagellum biogenesis</keyword>
<evidence type="ECO:0000256" key="13">
    <source>
        <dbReference type="NCBIfam" id="TIGR03499"/>
    </source>
</evidence>
<dbReference type="Gene3D" id="3.40.50.300">
    <property type="entry name" value="P-loop containing nucleotide triphosphate hydrolases"/>
    <property type="match status" value="1"/>
</dbReference>
<feature type="region of interest" description="Disordered" evidence="14">
    <location>
        <begin position="97"/>
        <end position="152"/>
    </location>
</feature>
<evidence type="ECO:0000256" key="6">
    <source>
        <dbReference type="ARBA" id="ARBA00022741"/>
    </source>
</evidence>
<reference evidence="17" key="2">
    <citation type="submission" date="2020-09" db="EMBL/GenBank/DDBJ databases">
        <authorList>
            <person name="Sun Q."/>
            <person name="Kim S."/>
        </authorList>
    </citation>
    <scope>NUCLEOTIDE SEQUENCE</scope>
    <source>
        <strain evidence="17">KCTC 22169</strain>
    </source>
</reference>
<dbReference type="CDD" id="cd17873">
    <property type="entry name" value="FlhF"/>
    <property type="match status" value="1"/>
</dbReference>
<keyword evidence="17" id="KW-0969">Cilium</keyword>
<dbReference type="RefSeq" id="WP_189608170.1">
    <property type="nucleotide sequence ID" value="NZ_BMXR01000004.1"/>
</dbReference>
<keyword evidence="11" id="KW-1006">Bacterial flagellum protein export</keyword>
<evidence type="ECO:0000259" key="16">
    <source>
        <dbReference type="SMART" id="SM00962"/>
    </source>
</evidence>
<dbReference type="InterPro" id="IPR000897">
    <property type="entry name" value="SRP54_GTPase_dom"/>
</dbReference>
<evidence type="ECO:0000256" key="11">
    <source>
        <dbReference type="ARBA" id="ARBA00023225"/>
    </source>
</evidence>
<comment type="similarity">
    <text evidence="2">Belongs to the GTP-binding SRP family.</text>
</comment>
<keyword evidence="8" id="KW-0653">Protein transport</keyword>
<keyword evidence="18" id="KW-1185">Reference proteome</keyword>
<dbReference type="SMART" id="SM00382">
    <property type="entry name" value="AAA"/>
    <property type="match status" value="1"/>
</dbReference>
<evidence type="ECO:0000256" key="9">
    <source>
        <dbReference type="ARBA" id="ARBA00023134"/>
    </source>
</evidence>
<dbReference type="GO" id="GO:0005525">
    <property type="term" value="F:GTP binding"/>
    <property type="evidence" value="ECO:0007669"/>
    <property type="project" value="UniProtKB-UniRule"/>
</dbReference>
<reference evidence="17" key="1">
    <citation type="journal article" date="2014" name="Int. J. Syst. Evol. Microbiol.">
        <title>Complete genome sequence of Corynebacterium casei LMG S-19264T (=DSM 44701T), isolated from a smear-ripened cheese.</title>
        <authorList>
            <consortium name="US DOE Joint Genome Institute (JGI-PGF)"/>
            <person name="Walter F."/>
            <person name="Albersmeier A."/>
            <person name="Kalinowski J."/>
            <person name="Ruckert C."/>
        </authorList>
    </citation>
    <scope>NUCLEOTIDE SEQUENCE</scope>
    <source>
        <strain evidence="17">KCTC 22169</strain>
    </source>
</reference>
<keyword evidence="17" id="KW-0966">Cell projection</keyword>
<evidence type="ECO:0000256" key="7">
    <source>
        <dbReference type="ARBA" id="ARBA00022795"/>
    </source>
</evidence>
<evidence type="ECO:0000313" key="18">
    <source>
        <dbReference type="Proteomes" id="UP000626148"/>
    </source>
</evidence>
<dbReference type="Proteomes" id="UP000626148">
    <property type="component" value="Unassembled WGS sequence"/>
</dbReference>
<dbReference type="EMBL" id="BMXR01000004">
    <property type="protein sequence ID" value="GGX50812.1"/>
    <property type="molecule type" value="Genomic_DNA"/>
</dbReference>
<feature type="compositionally biased region" description="Pro residues" evidence="14">
    <location>
        <begin position="114"/>
        <end position="131"/>
    </location>
</feature>
<dbReference type="GO" id="GO:0044781">
    <property type="term" value="P:bacterial-type flagellum organization"/>
    <property type="evidence" value="ECO:0007669"/>
    <property type="project" value="UniProtKB-UniRule"/>
</dbReference>
<dbReference type="SMART" id="SM00962">
    <property type="entry name" value="SRP54"/>
    <property type="match status" value="1"/>
</dbReference>
<evidence type="ECO:0000313" key="17">
    <source>
        <dbReference type="EMBL" id="GGX50812.1"/>
    </source>
</evidence>
<proteinExistence type="inferred from homology"/>
<comment type="subcellular location">
    <subcellularLocation>
        <location evidence="1">Cell membrane</location>
        <topology evidence="1">Peripheral membrane protein</topology>
        <orientation evidence="1">Cytoplasmic side</orientation>
    </subcellularLocation>
</comment>
<evidence type="ECO:0000256" key="14">
    <source>
        <dbReference type="SAM" id="MobiDB-lite"/>
    </source>
</evidence>
<evidence type="ECO:0000256" key="4">
    <source>
        <dbReference type="ARBA" id="ARBA00022448"/>
    </source>
</evidence>
<dbReference type="InterPro" id="IPR047040">
    <property type="entry name" value="FlhF__GTPase_dom"/>
</dbReference>
<evidence type="ECO:0000256" key="10">
    <source>
        <dbReference type="ARBA" id="ARBA00023136"/>
    </source>
</evidence>
<dbReference type="NCBIfam" id="TIGR03499">
    <property type="entry name" value="FlhF"/>
    <property type="match status" value="1"/>
</dbReference>
<evidence type="ECO:0000256" key="8">
    <source>
        <dbReference type="ARBA" id="ARBA00022927"/>
    </source>
</evidence>
<evidence type="ECO:0000256" key="1">
    <source>
        <dbReference type="ARBA" id="ARBA00004413"/>
    </source>
</evidence>
<feature type="region of interest" description="Disordered" evidence="14">
    <location>
        <begin position="51"/>
        <end position="82"/>
    </location>
</feature>
<keyword evidence="6" id="KW-0547">Nucleotide-binding</keyword>
<dbReference type="GO" id="GO:0005047">
    <property type="term" value="F:signal recognition particle binding"/>
    <property type="evidence" value="ECO:0007669"/>
    <property type="project" value="TreeGrafter"/>
</dbReference>
<accession>A0A918K5C6</accession>
<dbReference type="Pfam" id="PF00448">
    <property type="entry name" value="SRP54"/>
    <property type="match status" value="1"/>
</dbReference>
<keyword evidence="5" id="KW-1003">Cell membrane</keyword>
<keyword evidence="4" id="KW-0813">Transport</keyword>
<keyword evidence="10" id="KW-0472">Membrane</keyword>
<dbReference type="InterPro" id="IPR003593">
    <property type="entry name" value="AAA+_ATPase"/>
</dbReference>
<organism evidence="17 18">
    <name type="scientific">Saccharospirillum salsuginis</name>
    <dbReference type="NCBI Taxonomy" id="418750"/>
    <lineage>
        <taxon>Bacteria</taxon>
        <taxon>Pseudomonadati</taxon>
        <taxon>Pseudomonadota</taxon>
        <taxon>Gammaproteobacteria</taxon>
        <taxon>Oceanospirillales</taxon>
        <taxon>Saccharospirillaceae</taxon>
        <taxon>Saccharospirillum</taxon>
    </lineage>
</organism>
<dbReference type="GO" id="GO:0015031">
    <property type="term" value="P:protein transport"/>
    <property type="evidence" value="ECO:0007669"/>
    <property type="project" value="UniProtKB-KW"/>
</dbReference>
<evidence type="ECO:0000256" key="2">
    <source>
        <dbReference type="ARBA" id="ARBA00008531"/>
    </source>
</evidence>
<comment type="caution">
    <text evidence="17">The sequence shown here is derived from an EMBL/GenBank/DDBJ whole genome shotgun (WGS) entry which is preliminary data.</text>
</comment>
<feature type="domain" description="AAA+ ATPase" evidence="15">
    <location>
        <begin position="246"/>
        <end position="411"/>
    </location>
</feature>
<dbReference type="AlphaFoldDB" id="A0A918K5C6"/>
<dbReference type="GO" id="GO:0003924">
    <property type="term" value="F:GTPase activity"/>
    <property type="evidence" value="ECO:0007669"/>
    <property type="project" value="UniProtKB-UniRule"/>
</dbReference>
<dbReference type="PANTHER" id="PTHR43134:SF3">
    <property type="entry name" value="FLAGELLAR BIOSYNTHESIS PROTEIN FLHF"/>
    <property type="match status" value="1"/>
</dbReference>
<evidence type="ECO:0000256" key="3">
    <source>
        <dbReference type="ARBA" id="ARBA00014919"/>
    </source>
</evidence>
<dbReference type="SUPFAM" id="SSF52540">
    <property type="entry name" value="P-loop containing nucleoside triphosphate hydrolases"/>
    <property type="match status" value="1"/>
</dbReference>
<comment type="function">
    <text evidence="12">Necessary for flagellar biosynthesis. May be involved in translocation of the flagellum.</text>
</comment>
<evidence type="ECO:0000256" key="12">
    <source>
        <dbReference type="ARBA" id="ARBA00025337"/>
    </source>
</evidence>
<name>A0A918K5C6_9GAMM</name>
<feature type="domain" description="SRP54-type proteins GTP-binding" evidence="16">
    <location>
        <begin position="247"/>
        <end position="438"/>
    </location>
</feature>
<gene>
    <name evidence="17" type="primary">flhF</name>
    <name evidence="17" type="ORF">GCM10007392_17500</name>
</gene>
<evidence type="ECO:0000256" key="5">
    <source>
        <dbReference type="ARBA" id="ARBA00022475"/>
    </source>
</evidence>
<keyword evidence="17" id="KW-0282">Flagellum</keyword>